<proteinExistence type="predicted"/>
<organism evidence="1 2">
    <name type="scientific">Streptomyces spiralis</name>
    <dbReference type="NCBI Taxonomy" id="66376"/>
    <lineage>
        <taxon>Bacteria</taxon>
        <taxon>Bacillati</taxon>
        <taxon>Actinomycetota</taxon>
        <taxon>Actinomycetes</taxon>
        <taxon>Kitasatosporales</taxon>
        <taxon>Streptomycetaceae</taxon>
        <taxon>Streptomyces</taxon>
    </lineage>
</organism>
<gene>
    <name evidence="1" type="ORF">GCM10014715_39090</name>
</gene>
<dbReference type="RefSeq" id="WP_189901949.1">
    <property type="nucleotide sequence ID" value="NZ_BNBC01000017.1"/>
</dbReference>
<reference evidence="1" key="1">
    <citation type="journal article" date="2014" name="Int. J. Syst. Evol. Microbiol.">
        <title>Complete genome sequence of Corynebacterium casei LMG S-19264T (=DSM 44701T), isolated from a smear-ripened cheese.</title>
        <authorList>
            <consortium name="US DOE Joint Genome Institute (JGI-PGF)"/>
            <person name="Walter F."/>
            <person name="Albersmeier A."/>
            <person name="Kalinowski J."/>
            <person name="Ruckert C."/>
        </authorList>
    </citation>
    <scope>NUCLEOTIDE SEQUENCE</scope>
    <source>
        <strain evidence="1">JCM 3302</strain>
    </source>
</reference>
<name>A0A919A1K0_9ACTN</name>
<accession>A0A919A1K0</accession>
<comment type="caution">
    <text evidence="1">The sequence shown here is derived from an EMBL/GenBank/DDBJ whole genome shotgun (WGS) entry which is preliminary data.</text>
</comment>
<evidence type="ECO:0000313" key="1">
    <source>
        <dbReference type="EMBL" id="GHE79928.1"/>
    </source>
</evidence>
<sequence length="187" mass="20787">MTATAEASRRWLVVYTEQPHAMQITAVEPLPDDADAELRSELWVNCLSSYVVDAAGAREARRTARQLHDVDRIREVRARQRACRTLRRTHPAVAPHGPAAIETASQDLNLTHRCRAYASALAVAALTSGYRHRPFEQRDLTFQQYVAELPIALQATLHRYAVLDATGRNDEAVGLLVNTLAAHVSDL</sequence>
<evidence type="ECO:0000313" key="2">
    <source>
        <dbReference type="Proteomes" id="UP000641386"/>
    </source>
</evidence>
<reference evidence="1" key="2">
    <citation type="submission" date="2020-09" db="EMBL/GenBank/DDBJ databases">
        <authorList>
            <person name="Sun Q."/>
            <person name="Ohkuma M."/>
        </authorList>
    </citation>
    <scope>NUCLEOTIDE SEQUENCE</scope>
    <source>
        <strain evidence="1">JCM 3302</strain>
    </source>
</reference>
<dbReference type="AlphaFoldDB" id="A0A919A1K0"/>
<keyword evidence="2" id="KW-1185">Reference proteome</keyword>
<dbReference type="EMBL" id="BNBC01000017">
    <property type="protein sequence ID" value="GHE79928.1"/>
    <property type="molecule type" value="Genomic_DNA"/>
</dbReference>
<protein>
    <submittedName>
        <fullName evidence="1">Uncharacterized protein</fullName>
    </submittedName>
</protein>
<dbReference type="Proteomes" id="UP000641386">
    <property type="component" value="Unassembled WGS sequence"/>
</dbReference>